<evidence type="ECO:0000256" key="2">
    <source>
        <dbReference type="ARBA" id="ARBA00022448"/>
    </source>
</evidence>
<dbReference type="PANTHER" id="PTHR30061">
    <property type="entry name" value="MALTOSE-BINDING PERIPLASMIC PROTEIN"/>
    <property type="match status" value="1"/>
</dbReference>
<sequence>MRTWKKIMSVGLAATLVFSLAACGQGADEGAGDGEQVTITYARGKDTTGATEKIIEAFEKQNPNIKVEFKEMPADTGVSHDQYVTMFSGGSDEIDVFDLDVIWPAEFAQGGYLQPLDRFIEKDGISMDEYVKGSVDAGNYNGRQWAMPKFLDAGLLYYRTDLVDSPPETWDDLIKQAKELKGEGGTKYGYLMQGKQYEGLVCNFIEFIGSYGGEVLDQEGNVAINSPETIKGLEKMMEIAQSDFVPGNVTALTEVETDAIYGEGEAVFDRQWPYHYAVMNEEGSKVKGKVDIAPLPKGDAGSASTLGGWVSGINANSKHKQEAWEFLKFMNGPEGQKISAIEGGLAPTLLSLYEDDEVKAASPLFDSDEYVEGISSAISRPVSPEYPKISDIIQSEVSSAIAGKQSAEKAVKNMEKKLKDVVE</sequence>
<dbReference type="PROSITE" id="PS51257">
    <property type="entry name" value="PROKAR_LIPOPROTEIN"/>
    <property type="match status" value="1"/>
</dbReference>
<dbReference type="Proteomes" id="UP001185012">
    <property type="component" value="Unassembled WGS sequence"/>
</dbReference>
<organism evidence="5 6">
    <name type="scientific">Desmospora profundinema</name>
    <dbReference type="NCBI Taxonomy" id="1571184"/>
    <lineage>
        <taxon>Bacteria</taxon>
        <taxon>Bacillati</taxon>
        <taxon>Bacillota</taxon>
        <taxon>Bacilli</taxon>
        <taxon>Bacillales</taxon>
        <taxon>Thermoactinomycetaceae</taxon>
        <taxon>Desmospora</taxon>
    </lineage>
</organism>
<keyword evidence="5" id="KW-0762">Sugar transport</keyword>
<name>A0ABU1ITD1_9BACL</name>
<dbReference type="Pfam" id="PF01547">
    <property type="entry name" value="SBP_bac_1"/>
    <property type="match status" value="1"/>
</dbReference>
<comment type="caution">
    <text evidence="5">The sequence shown here is derived from an EMBL/GenBank/DDBJ whole genome shotgun (WGS) entry which is preliminary data.</text>
</comment>
<dbReference type="Gene3D" id="3.40.190.10">
    <property type="entry name" value="Periplasmic binding protein-like II"/>
    <property type="match status" value="2"/>
</dbReference>
<feature type="signal peptide" evidence="4">
    <location>
        <begin position="1"/>
        <end position="21"/>
    </location>
</feature>
<dbReference type="PANTHER" id="PTHR30061:SF50">
    <property type="entry name" value="MALTOSE_MALTODEXTRIN-BINDING PERIPLASMIC PROTEIN"/>
    <property type="match status" value="1"/>
</dbReference>
<keyword evidence="3 4" id="KW-0732">Signal</keyword>
<feature type="chain" id="PRO_5045410067" evidence="4">
    <location>
        <begin position="22"/>
        <end position="423"/>
    </location>
</feature>
<gene>
    <name evidence="5" type="ORF">JOE21_003469</name>
</gene>
<evidence type="ECO:0000313" key="5">
    <source>
        <dbReference type="EMBL" id="MDR6227454.1"/>
    </source>
</evidence>
<evidence type="ECO:0000256" key="1">
    <source>
        <dbReference type="ARBA" id="ARBA00008520"/>
    </source>
</evidence>
<accession>A0ABU1ITD1</accession>
<keyword evidence="6" id="KW-1185">Reference proteome</keyword>
<reference evidence="5 6" key="1">
    <citation type="submission" date="2023-07" db="EMBL/GenBank/DDBJ databases">
        <title>Genomic Encyclopedia of Type Strains, Phase IV (KMG-IV): sequencing the most valuable type-strain genomes for metagenomic binning, comparative biology and taxonomic classification.</title>
        <authorList>
            <person name="Goeker M."/>
        </authorList>
    </citation>
    <scope>NUCLEOTIDE SEQUENCE [LARGE SCALE GENOMIC DNA]</scope>
    <source>
        <strain evidence="5 6">DSM 45903</strain>
    </source>
</reference>
<comment type="similarity">
    <text evidence="1">Belongs to the bacterial solute-binding protein 1 family.</text>
</comment>
<dbReference type="EMBL" id="JAVDQG010000009">
    <property type="protein sequence ID" value="MDR6227454.1"/>
    <property type="molecule type" value="Genomic_DNA"/>
</dbReference>
<dbReference type="CDD" id="cd14750">
    <property type="entry name" value="PBP2_TMBP"/>
    <property type="match status" value="1"/>
</dbReference>
<keyword evidence="2" id="KW-0813">Transport</keyword>
<dbReference type="InterPro" id="IPR006059">
    <property type="entry name" value="SBP"/>
</dbReference>
<protein>
    <submittedName>
        <fullName evidence="5">Multiple sugar transport system substrate-binding protein</fullName>
    </submittedName>
</protein>
<evidence type="ECO:0000256" key="4">
    <source>
        <dbReference type="SAM" id="SignalP"/>
    </source>
</evidence>
<evidence type="ECO:0000313" key="6">
    <source>
        <dbReference type="Proteomes" id="UP001185012"/>
    </source>
</evidence>
<dbReference type="SUPFAM" id="SSF53850">
    <property type="entry name" value="Periplasmic binding protein-like II"/>
    <property type="match status" value="1"/>
</dbReference>
<dbReference type="RefSeq" id="WP_309868494.1">
    <property type="nucleotide sequence ID" value="NZ_JAVDQG010000009.1"/>
</dbReference>
<proteinExistence type="inferred from homology"/>
<evidence type="ECO:0000256" key="3">
    <source>
        <dbReference type="ARBA" id="ARBA00022729"/>
    </source>
</evidence>